<evidence type="ECO:0000313" key="1">
    <source>
        <dbReference type="EMBL" id="PVI04698.1"/>
    </source>
</evidence>
<dbReference type="AlphaFoldDB" id="A0A2V1E2B5"/>
<organism evidence="1 2">
    <name type="scientific">Periconia macrospinosa</name>
    <dbReference type="NCBI Taxonomy" id="97972"/>
    <lineage>
        <taxon>Eukaryota</taxon>
        <taxon>Fungi</taxon>
        <taxon>Dikarya</taxon>
        <taxon>Ascomycota</taxon>
        <taxon>Pezizomycotina</taxon>
        <taxon>Dothideomycetes</taxon>
        <taxon>Pleosporomycetidae</taxon>
        <taxon>Pleosporales</taxon>
        <taxon>Massarineae</taxon>
        <taxon>Periconiaceae</taxon>
        <taxon>Periconia</taxon>
    </lineage>
</organism>
<dbReference type="Proteomes" id="UP000244855">
    <property type="component" value="Unassembled WGS sequence"/>
</dbReference>
<proteinExistence type="predicted"/>
<dbReference type="EMBL" id="KZ805319">
    <property type="protein sequence ID" value="PVI04698.1"/>
    <property type="molecule type" value="Genomic_DNA"/>
</dbReference>
<evidence type="ECO:0000313" key="2">
    <source>
        <dbReference type="Proteomes" id="UP000244855"/>
    </source>
</evidence>
<sequence>MWRRLRWTGTKRNLGFEDVATAVFMYLGILHSMQNMTRSIFDSMMLLVQQIHVTGSQVCNIITEM</sequence>
<gene>
    <name evidence="1" type="ORF">DM02DRAFT_159629</name>
</gene>
<accession>A0A2V1E2B5</accession>
<name>A0A2V1E2B5_9PLEO</name>
<protein>
    <submittedName>
        <fullName evidence="1">Uncharacterized protein</fullName>
    </submittedName>
</protein>
<reference evidence="1 2" key="1">
    <citation type="journal article" date="2018" name="Sci. Rep.">
        <title>Comparative genomics provides insights into the lifestyle and reveals functional heterogeneity of dark septate endophytic fungi.</title>
        <authorList>
            <person name="Knapp D.G."/>
            <person name="Nemeth J.B."/>
            <person name="Barry K."/>
            <person name="Hainaut M."/>
            <person name="Henrissat B."/>
            <person name="Johnson J."/>
            <person name="Kuo A."/>
            <person name="Lim J.H.P."/>
            <person name="Lipzen A."/>
            <person name="Nolan M."/>
            <person name="Ohm R.A."/>
            <person name="Tamas L."/>
            <person name="Grigoriev I.V."/>
            <person name="Spatafora J.W."/>
            <person name="Nagy L.G."/>
            <person name="Kovacs G.M."/>
        </authorList>
    </citation>
    <scope>NUCLEOTIDE SEQUENCE [LARGE SCALE GENOMIC DNA]</scope>
    <source>
        <strain evidence="1 2">DSE2036</strain>
    </source>
</reference>
<keyword evidence="2" id="KW-1185">Reference proteome</keyword>